<dbReference type="STRING" id="43775.SAMN04489760_10859"/>
<protein>
    <recommendedName>
        <fullName evidence="3">HD domain-containing protein</fullName>
    </recommendedName>
</protein>
<dbReference type="Proteomes" id="UP000198744">
    <property type="component" value="Unassembled WGS sequence"/>
</dbReference>
<proteinExistence type="predicted"/>
<dbReference type="AlphaFoldDB" id="A0A1H7WY18"/>
<sequence length="381" mass="43779">MQSYSLTDFLTTSALLNYQLCARHLNWNSVTMVILEGRPISETDQAILSQVFDYVRNVYGKMKRNLGPLSVLHPIRATALLCHASEKINLLDMMTCLLHDTFEDFKPAQFKDSDWINLDTAFQSFLLALPELDQRRLRAQLQWLTKEPSENYYHYIGHLLDQAGGRPEAVRVKLADRLDNTFDMRIDLQDPMEGVDFFEIAFQMVFSNTYKGYRPDKPHQPTVILNGAQRLYQLFKNILLLSLIRQKKATANDDIAQALFEALAQASMKEAQRIALHVFGYHDPDTTKFRKILMDTMAYSQTGGFDQVTPPNPESRLNGLLMTVFDQPEREARKAQLKALYDDKAFMIEVALAFVIIFMNFLNDSDYFIHGISAEGVRPEE</sequence>
<dbReference type="RefSeq" id="WP_139198251.1">
    <property type="nucleotide sequence ID" value="NZ_FOBS01000008.1"/>
</dbReference>
<evidence type="ECO:0008006" key="3">
    <source>
        <dbReference type="Google" id="ProtNLM"/>
    </source>
</evidence>
<dbReference type="OrthoDB" id="9804278at2"/>
<evidence type="ECO:0000313" key="2">
    <source>
        <dbReference type="Proteomes" id="UP000198744"/>
    </source>
</evidence>
<evidence type="ECO:0000313" key="1">
    <source>
        <dbReference type="EMBL" id="SEM25759.1"/>
    </source>
</evidence>
<accession>A0A1H7WY18</accession>
<keyword evidence="2" id="KW-1185">Reference proteome</keyword>
<gene>
    <name evidence="1" type="ORF">SAMN04489760_10859</name>
</gene>
<organism evidence="1 2">
    <name type="scientific">Syntrophus gentianae</name>
    <dbReference type="NCBI Taxonomy" id="43775"/>
    <lineage>
        <taxon>Bacteria</taxon>
        <taxon>Pseudomonadati</taxon>
        <taxon>Thermodesulfobacteriota</taxon>
        <taxon>Syntrophia</taxon>
        <taxon>Syntrophales</taxon>
        <taxon>Syntrophaceae</taxon>
        <taxon>Syntrophus</taxon>
    </lineage>
</organism>
<name>A0A1H7WY18_9BACT</name>
<dbReference type="EMBL" id="FOBS01000008">
    <property type="protein sequence ID" value="SEM25759.1"/>
    <property type="molecule type" value="Genomic_DNA"/>
</dbReference>
<reference evidence="1 2" key="1">
    <citation type="submission" date="2016-10" db="EMBL/GenBank/DDBJ databases">
        <authorList>
            <person name="de Groot N.N."/>
        </authorList>
    </citation>
    <scope>NUCLEOTIDE SEQUENCE [LARGE SCALE GENOMIC DNA]</scope>
    <source>
        <strain evidence="1 2">DSM 8423</strain>
    </source>
</reference>
<dbReference type="Gene3D" id="1.10.3210.10">
    <property type="entry name" value="Hypothetical protein af1432"/>
    <property type="match status" value="1"/>
</dbReference>
<dbReference type="SUPFAM" id="SSF109604">
    <property type="entry name" value="HD-domain/PDEase-like"/>
    <property type="match status" value="1"/>
</dbReference>